<organism evidence="4 5">
    <name type="scientific">Acaromyces ingoldii</name>
    <dbReference type="NCBI Taxonomy" id="215250"/>
    <lineage>
        <taxon>Eukaryota</taxon>
        <taxon>Fungi</taxon>
        <taxon>Dikarya</taxon>
        <taxon>Basidiomycota</taxon>
        <taxon>Ustilaginomycotina</taxon>
        <taxon>Exobasidiomycetes</taxon>
        <taxon>Exobasidiales</taxon>
        <taxon>Cryptobasidiaceae</taxon>
        <taxon>Acaromyces</taxon>
    </lineage>
</organism>
<evidence type="ECO:0000313" key="5">
    <source>
        <dbReference type="Proteomes" id="UP000245768"/>
    </source>
</evidence>
<evidence type="ECO:0000313" key="4">
    <source>
        <dbReference type="EMBL" id="PWN91730.1"/>
    </source>
</evidence>
<feature type="chain" id="PRO_5016377845" evidence="3">
    <location>
        <begin position="26"/>
        <end position="537"/>
    </location>
</feature>
<keyword evidence="2" id="KW-0812">Transmembrane</keyword>
<feature type="compositionally biased region" description="Basic and acidic residues" evidence="1">
    <location>
        <begin position="416"/>
        <end position="446"/>
    </location>
</feature>
<keyword evidence="2" id="KW-1133">Transmembrane helix</keyword>
<dbReference type="Proteomes" id="UP000245768">
    <property type="component" value="Unassembled WGS sequence"/>
</dbReference>
<keyword evidence="3" id="KW-0732">Signal</keyword>
<dbReference type="AlphaFoldDB" id="A0A316YQB2"/>
<dbReference type="OrthoDB" id="195231at2759"/>
<proteinExistence type="predicted"/>
<feature type="transmembrane region" description="Helical" evidence="2">
    <location>
        <begin position="256"/>
        <end position="277"/>
    </location>
</feature>
<feature type="signal peptide" evidence="3">
    <location>
        <begin position="1"/>
        <end position="25"/>
    </location>
</feature>
<reference evidence="4 5" key="1">
    <citation type="journal article" date="2018" name="Mol. Biol. Evol.">
        <title>Broad Genomic Sampling Reveals a Smut Pathogenic Ancestry of the Fungal Clade Ustilaginomycotina.</title>
        <authorList>
            <person name="Kijpornyongpan T."/>
            <person name="Mondo S.J."/>
            <person name="Barry K."/>
            <person name="Sandor L."/>
            <person name="Lee J."/>
            <person name="Lipzen A."/>
            <person name="Pangilinan J."/>
            <person name="LaButti K."/>
            <person name="Hainaut M."/>
            <person name="Henrissat B."/>
            <person name="Grigoriev I.V."/>
            <person name="Spatafora J.W."/>
            <person name="Aime M.C."/>
        </authorList>
    </citation>
    <scope>NUCLEOTIDE SEQUENCE [LARGE SCALE GENOMIC DNA]</scope>
    <source>
        <strain evidence="4 5">MCA 4198</strain>
    </source>
</reference>
<dbReference type="EMBL" id="KZ819635">
    <property type="protein sequence ID" value="PWN91730.1"/>
    <property type="molecule type" value="Genomic_DNA"/>
</dbReference>
<accession>A0A316YQB2</accession>
<gene>
    <name evidence="4" type="ORF">FA10DRAFT_300316</name>
</gene>
<feature type="region of interest" description="Disordered" evidence="1">
    <location>
        <begin position="414"/>
        <end position="454"/>
    </location>
</feature>
<keyword evidence="5" id="KW-1185">Reference proteome</keyword>
<dbReference type="STRING" id="215250.A0A316YQB2"/>
<dbReference type="RefSeq" id="XP_025378928.1">
    <property type="nucleotide sequence ID" value="XM_025524823.1"/>
</dbReference>
<evidence type="ECO:0000256" key="3">
    <source>
        <dbReference type="SAM" id="SignalP"/>
    </source>
</evidence>
<dbReference type="GeneID" id="37046739"/>
<name>A0A316YQB2_9BASI</name>
<evidence type="ECO:0000256" key="1">
    <source>
        <dbReference type="SAM" id="MobiDB-lite"/>
    </source>
</evidence>
<evidence type="ECO:0000256" key="2">
    <source>
        <dbReference type="SAM" id="Phobius"/>
    </source>
</evidence>
<dbReference type="InParanoid" id="A0A316YQB2"/>
<keyword evidence="2" id="KW-0472">Membrane</keyword>
<sequence>MMRDGMLFFAFPALALLLAASPSHAAQNVSFDNPTHMTSHIHDVGKACNVNRTRLAPDSNQLQGDCGYLAWCDPSTNTCKVNGCRTDEYPFGYNNVDKKVWPPRCGRGQFCPDEFSFCMDKNPVGDPCQLSRDDQCVSAEQGTKPICLHNVCQLINATEGSQCLWENTIYTDYVSLSDTYGDVISRDNCMTGLYCDVPTSRCLVRKSEGQACSADKECVSSNCLDPNYTSETPINNNATGTCGPVVYTQLRGPKPYIYVVVVLGIVIAAVILCASLMRLHQKQRLRKNTELRQYWEEQRLLRRKLQLAREEVLLMAQQRSHQNSPAMSLSSLPGGFNSRRSSAINVAGTGTAVAEGSNTVRRGANGYWTAANDSIPSSPRHRLGAPTGDPDYLYAPVTPLNADAAAAAAAAAAHAGGDEKRARGRDRFEPPDRERDHSRSYDETDPLRSSGPLHSRITLSESKESFNNEDFVDAPLADEAATSSAIDPFDPSSSRSRHFANGTDQVSRNRLAAANSLAANGNGASKISPGQSTYTLI</sequence>
<protein>
    <submittedName>
        <fullName evidence="4">Uncharacterized protein</fullName>
    </submittedName>
</protein>